<feature type="region of interest" description="Disordered" evidence="1">
    <location>
        <begin position="99"/>
        <end position="136"/>
    </location>
</feature>
<keyword evidence="3" id="KW-1185">Reference proteome</keyword>
<organism evidence="3 4">
    <name type="scientific">Caenorhabditis tropicalis</name>
    <dbReference type="NCBI Taxonomy" id="1561998"/>
    <lineage>
        <taxon>Eukaryota</taxon>
        <taxon>Metazoa</taxon>
        <taxon>Ecdysozoa</taxon>
        <taxon>Nematoda</taxon>
        <taxon>Chromadorea</taxon>
        <taxon>Rhabditida</taxon>
        <taxon>Rhabditina</taxon>
        <taxon>Rhabditomorpha</taxon>
        <taxon>Rhabditoidea</taxon>
        <taxon>Rhabditidae</taxon>
        <taxon>Peloderinae</taxon>
        <taxon>Caenorhabditis</taxon>
    </lineage>
</organism>
<feature type="compositionally biased region" description="Acidic residues" evidence="1">
    <location>
        <begin position="100"/>
        <end position="113"/>
    </location>
</feature>
<evidence type="ECO:0000256" key="1">
    <source>
        <dbReference type="SAM" id="MobiDB-lite"/>
    </source>
</evidence>
<dbReference type="AlphaFoldDB" id="A0A1I7TID9"/>
<keyword evidence="2" id="KW-0472">Membrane</keyword>
<sequence>MFFIFGNSAVQFVLVVILFCTIAVWSVIMHLFISKQHSSSSCMLIEKFVGCFFPIAQDEMQRIMAAQPRPAGRVPAPIPLQARASAPAALPHVVIQIDPPESDEEMHEMDEMNEMSQQETQILRSHDEEEAEITSL</sequence>
<evidence type="ECO:0000313" key="4">
    <source>
        <dbReference type="WBParaSite" id="Csp11.Scaffold622.g6234.t1"/>
    </source>
</evidence>
<keyword evidence="2" id="KW-0812">Transmembrane</keyword>
<name>A0A1I7TID9_9PELO</name>
<reference evidence="4" key="1">
    <citation type="submission" date="2016-11" db="UniProtKB">
        <authorList>
            <consortium name="WormBaseParasite"/>
        </authorList>
    </citation>
    <scope>IDENTIFICATION</scope>
</reference>
<evidence type="ECO:0000313" key="3">
    <source>
        <dbReference type="Proteomes" id="UP000095282"/>
    </source>
</evidence>
<evidence type="ECO:0000256" key="2">
    <source>
        <dbReference type="SAM" id="Phobius"/>
    </source>
</evidence>
<proteinExistence type="predicted"/>
<feature type="transmembrane region" description="Helical" evidence="2">
    <location>
        <begin position="12"/>
        <end position="33"/>
    </location>
</feature>
<dbReference type="Proteomes" id="UP000095282">
    <property type="component" value="Unplaced"/>
</dbReference>
<dbReference type="WBParaSite" id="Csp11.Scaffold622.g6234.t1">
    <property type="protein sequence ID" value="Csp11.Scaffold622.g6234.t1"/>
    <property type="gene ID" value="Csp11.Scaffold622.g6234"/>
</dbReference>
<keyword evidence="2" id="KW-1133">Transmembrane helix</keyword>
<accession>A0A1I7TID9</accession>
<dbReference type="eggNOG" id="ENOG502TJ91">
    <property type="taxonomic scope" value="Eukaryota"/>
</dbReference>
<protein>
    <submittedName>
        <fullName evidence="4">Secreted protein</fullName>
    </submittedName>
</protein>